<name>A0A2S9YD66_9BACT</name>
<feature type="domain" description="Cupin type-2" evidence="1">
    <location>
        <begin position="74"/>
        <end position="132"/>
    </location>
</feature>
<dbReference type="Pfam" id="PF07883">
    <property type="entry name" value="Cupin_2"/>
    <property type="match status" value="1"/>
</dbReference>
<proteinExistence type="predicted"/>
<protein>
    <submittedName>
        <fullName evidence="2">Cupin domain protein</fullName>
    </submittedName>
</protein>
<evidence type="ECO:0000313" key="3">
    <source>
        <dbReference type="Proteomes" id="UP000237968"/>
    </source>
</evidence>
<dbReference type="InterPro" id="IPR014710">
    <property type="entry name" value="RmlC-like_jellyroll"/>
</dbReference>
<gene>
    <name evidence="2" type="ORF">ENSA5_18200</name>
</gene>
<dbReference type="AlphaFoldDB" id="A0A2S9YD66"/>
<evidence type="ECO:0000313" key="2">
    <source>
        <dbReference type="EMBL" id="PRQ03049.1"/>
    </source>
</evidence>
<dbReference type="EMBL" id="PVNK01000107">
    <property type="protein sequence ID" value="PRQ03049.1"/>
    <property type="molecule type" value="Genomic_DNA"/>
</dbReference>
<evidence type="ECO:0000259" key="1">
    <source>
        <dbReference type="Pfam" id="PF07883"/>
    </source>
</evidence>
<reference evidence="2 3" key="1">
    <citation type="submission" date="2018-03" db="EMBL/GenBank/DDBJ databases">
        <title>Draft Genome Sequences of the Obligatory Marine Myxobacteria Enhygromyxa salina SWB005.</title>
        <authorList>
            <person name="Poehlein A."/>
            <person name="Moghaddam J.A."/>
            <person name="Harms H."/>
            <person name="Alanjari M."/>
            <person name="Koenig G.M."/>
            <person name="Daniel R."/>
            <person name="Schaeberle T.F."/>
        </authorList>
    </citation>
    <scope>NUCLEOTIDE SEQUENCE [LARGE SCALE GENOMIC DNA]</scope>
    <source>
        <strain evidence="2 3">SWB005</strain>
    </source>
</reference>
<sequence>MLGCSVLSEFEYLPGMSAFKLSETPVHLGLGAIAEVLPRFDGSMQWYQRYGAAHASDGAEGRLVAVYTFDSDWATWEMHPKGAELVYVMSGELTLIQEIDGERRATVLAAGDAAINPPGVWHTAKVGEPTTALFITAGEGTLNEARDD</sequence>
<dbReference type="Gene3D" id="2.60.120.10">
    <property type="entry name" value="Jelly Rolls"/>
    <property type="match status" value="1"/>
</dbReference>
<keyword evidence="3" id="KW-1185">Reference proteome</keyword>
<comment type="caution">
    <text evidence="2">The sequence shown here is derived from an EMBL/GenBank/DDBJ whole genome shotgun (WGS) entry which is preliminary data.</text>
</comment>
<dbReference type="Proteomes" id="UP000237968">
    <property type="component" value="Unassembled WGS sequence"/>
</dbReference>
<accession>A0A2S9YD66</accession>
<dbReference type="InterPro" id="IPR011051">
    <property type="entry name" value="RmlC_Cupin_sf"/>
</dbReference>
<organism evidence="2 3">
    <name type="scientific">Enhygromyxa salina</name>
    <dbReference type="NCBI Taxonomy" id="215803"/>
    <lineage>
        <taxon>Bacteria</taxon>
        <taxon>Pseudomonadati</taxon>
        <taxon>Myxococcota</taxon>
        <taxon>Polyangia</taxon>
        <taxon>Nannocystales</taxon>
        <taxon>Nannocystaceae</taxon>
        <taxon>Enhygromyxa</taxon>
    </lineage>
</organism>
<dbReference type="SUPFAM" id="SSF51182">
    <property type="entry name" value="RmlC-like cupins"/>
    <property type="match status" value="1"/>
</dbReference>
<dbReference type="InterPro" id="IPR013096">
    <property type="entry name" value="Cupin_2"/>
</dbReference>